<dbReference type="InterPro" id="IPR044417">
    <property type="entry name" value="PRDM7_9_PR-SET"/>
</dbReference>
<feature type="domain" description="C2H2-type" evidence="16">
    <location>
        <begin position="282"/>
        <end position="308"/>
    </location>
</feature>
<evidence type="ECO:0000259" key="17">
    <source>
        <dbReference type="PROSITE" id="PS50280"/>
    </source>
</evidence>
<dbReference type="InterPro" id="IPR046341">
    <property type="entry name" value="SET_dom_sf"/>
</dbReference>
<evidence type="ECO:0000256" key="13">
    <source>
        <dbReference type="ARBA" id="ARBA00023242"/>
    </source>
</evidence>
<dbReference type="GO" id="GO:0008270">
    <property type="term" value="F:zinc ion binding"/>
    <property type="evidence" value="ECO:0007669"/>
    <property type="project" value="UniProtKB-KW"/>
</dbReference>
<dbReference type="SUPFAM" id="SSF82199">
    <property type="entry name" value="SET domain"/>
    <property type="match status" value="1"/>
</dbReference>
<dbReference type="FunFam" id="3.30.160.60:FF:000663">
    <property type="entry name" value="Zinc finger protein 45"/>
    <property type="match status" value="1"/>
</dbReference>
<dbReference type="FunFam" id="3.30.160.60:FF:001732">
    <property type="entry name" value="Zgc:162936"/>
    <property type="match status" value="1"/>
</dbReference>
<evidence type="ECO:0000256" key="7">
    <source>
        <dbReference type="ARBA" id="ARBA00022737"/>
    </source>
</evidence>
<reference evidence="19" key="2">
    <citation type="submission" date="2025-08" db="UniProtKB">
        <authorList>
            <consortium name="RefSeq"/>
        </authorList>
    </citation>
    <scope>IDENTIFICATION</scope>
    <source>
        <tissue evidence="19">Blood</tissue>
    </source>
</reference>
<dbReference type="RefSeq" id="XP_047011781.2">
    <property type="nucleotide sequence ID" value="XM_047155825.2"/>
</dbReference>
<keyword evidence="13" id="KW-0539">Nucleus</keyword>
<evidence type="ECO:0000256" key="12">
    <source>
        <dbReference type="ARBA" id="ARBA00023163"/>
    </source>
</evidence>
<dbReference type="PROSITE" id="PS00028">
    <property type="entry name" value="ZINC_FINGER_C2H2_1"/>
    <property type="match status" value="11"/>
</dbReference>
<keyword evidence="11" id="KW-0238">DNA-binding</keyword>
<feature type="domain" description="C2H2-type" evidence="16">
    <location>
        <begin position="500"/>
        <end position="527"/>
    </location>
</feature>
<dbReference type="FunFam" id="3.30.160.60:FF:002331">
    <property type="entry name" value="Zinc finger protein 672"/>
    <property type="match status" value="1"/>
</dbReference>
<keyword evidence="10" id="KW-0805">Transcription regulation</keyword>
<keyword evidence="18" id="KW-1185">Reference proteome</keyword>
<evidence type="ECO:0000256" key="9">
    <source>
        <dbReference type="ARBA" id="ARBA00022833"/>
    </source>
</evidence>
<dbReference type="GO" id="GO:0045893">
    <property type="term" value="P:positive regulation of DNA-templated transcription"/>
    <property type="evidence" value="ECO:0007669"/>
    <property type="project" value="UniProtKB-ARBA"/>
</dbReference>
<keyword evidence="9" id="KW-0862">Zinc</keyword>
<evidence type="ECO:0000259" key="16">
    <source>
        <dbReference type="PROSITE" id="PS50157"/>
    </source>
</evidence>
<keyword evidence="12" id="KW-0804">Transcription</keyword>
<dbReference type="FunFam" id="3.30.160.60:FF:000912">
    <property type="entry name" value="Zinc finger protein 660"/>
    <property type="match status" value="1"/>
</dbReference>
<dbReference type="KEGG" id="ipu:108266897"/>
<dbReference type="Gene3D" id="3.30.160.60">
    <property type="entry name" value="Classic Zinc Finger"/>
    <property type="match status" value="12"/>
</dbReference>
<feature type="domain" description="C2H2-type" evidence="16">
    <location>
        <begin position="444"/>
        <end position="471"/>
    </location>
</feature>
<evidence type="ECO:0000256" key="10">
    <source>
        <dbReference type="ARBA" id="ARBA00023015"/>
    </source>
</evidence>
<evidence type="ECO:0000313" key="19">
    <source>
        <dbReference type="RefSeq" id="XP_047011781.2"/>
    </source>
</evidence>
<feature type="domain" description="SET" evidence="17">
    <location>
        <begin position="136"/>
        <end position="250"/>
    </location>
</feature>
<evidence type="ECO:0000256" key="15">
    <source>
        <dbReference type="SAM" id="MobiDB-lite"/>
    </source>
</evidence>
<evidence type="ECO:0000256" key="3">
    <source>
        <dbReference type="ARBA" id="ARBA00022603"/>
    </source>
</evidence>
<dbReference type="FunFam" id="3.30.160.60:FF:000478">
    <property type="entry name" value="Zinc finger protein 133"/>
    <property type="match status" value="1"/>
</dbReference>
<dbReference type="PANTHER" id="PTHR16515:SF58">
    <property type="entry name" value="ZINC FINGER PROTEIN 22"/>
    <property type="match status" value="1"/>
</dbReference>
<dbReference type="GeneID" id="108266897"/>
<evidence type="ECO:0000256" key="1">
    <source>
        <dbReference type="ARBA" id="ARBA00004123"/>
    </source>
</evidence>
<comment type="similarity">
    <text evidence="2">Belongs to the krueppel C2H2-type zinc-finger protein family.</text>
</comment>
<evidence type="ECO:0000256" key="6">
    <source>
        <dbReference type="ARBA" id="ARBA00022723"/>
    </source>
</evidence>
<evidence type="ECO:0000256" key="8">
    <source>
        <dbReference type="ARBA" id="ARBA00022771"/>
    </source>
</evidence>
<dbReference type="Gene3D" id="2.170.270.10">
    <property type="entry name" value="SET domain"/>
    <property type="match status" value="1"/>
</dbReference>
<dbReference type="CDD" id="cd19193">
    <property type="entry name" value="PR-SET_PRDM7_9"/>
    <property type="match status" value="1"/>
</dbReference>
<dbReference type="Proteomes" id="UP000221080">
    <property type="component" value="Chromosome 6"/>
</dbReference>
<dbReference type="InterPro" id="IPR013087">
    <property type="entry name" value="Znf_C2H2_type"/>
</dbReference>
<protein>
    <submittedName>
        <fullName evidence="19">Zinc finger protein ZFP2</fullName>
    </submittedName>
</protein>
<dbReference type="Pfam" id="PF00096">
    <property type="entry name" value="zf-C2H2"/>
    <property type="match status" value="11"/>
</dbReference>
<dbReference type="FunFam" id="3.30.160.60:FF:002063">
    <property type="entry name" value="RB associated KRAB zinc finger"/>
    <property type="match status" value="1"/>
</dbReference>
<organism evidence="18 19">
    <name type="scientific">Ictalurus punctatus</name>
    <name type="common">Channel catfish</name>
    <name type="synonym">Silurus punctatus</name>
    <dbReference type="NCBI Taxonomy" id="7998"/>
    <lineage>
        <taxon>Eukaryota</taxon>
        <taxon>Metazoa</taxon>
        <taxon>Chordata</taxon>
        <taxon>Craniata</taxon>
        <taxon>Vertebrata</taxon>
        <taxon>Euteleostomi</taxon>
        <taxon>Actinopterygii</taxon>
        <taxon>Neopterygii</taxon>
        <taxon>Teleostei</taxon>
        <taxon>Ostariophysi</taxon>
        <taxon>Siluriformes</taxon>
        <taxon>Ictaluridae</taxon>
        <taxon>Ictalurus</taxon>
    </lineage>
</organism>
<feature type="domain" description="C2H2-type" evidence="16">
    <location>
        <begin position="528"/>
        <end position="555"/>
    </location>
</feature>
<keyword evidence="6" id="KW-0479">Metal-binding</keyword>
<dbReference type="SMART" id="SM00355">
    <property type="entry name" value="ZnF_C2H2"/>
    <property type="match status" value="12"/>
</dbReference>
<dbReference type="OrthoDB" id="40579at2759"/>
<evidence type="ECO:0000313" key="18">
    <source>
        <dbReference type="Proteomes" id="UP000221080"/>
    </source>
</evidence>
<dbReference type="PROSITE" id="PS50157">
    <property type="entry name" value="ZINC_FINGER_C2H2_2"/>
    <property type="match status" value="12"/>
</dbReference>
<dbReference type="GO" id="GO:0042054">
    <property type="term" value="F:histone methyltransferase activity"/>
    <property type="evidence" value="ECO:0007669"/>
    <property type="project" value="InterPro"/>
</dbReference>
<dbReference type="SUPFAM" id="SSF57667">
    <property type="entry name" value="beta-beta-alpha zinc fingers"/>
    <property type="match status" value="6"/>
</dbReference>
<evidence type="ECO:0000256" key="14">
    <source>
        <dbReference type="PROSITE-ProRule" id="PRU00042"/>
    </source>
</evidence>
<feature type="domain" description="C2H2-type" evidence="16">
    <location>
        <begin position="332"/>
        <end position="359"/>
    </location>
</feature>
<dbReference type="PANTHER" id="PTHR16515">
    <property type="entry name" value="PR DOMAIN ZINC FINGER PROTEIN"/>
    <property type="match status" value="1"/>
</dbReference>
<evidence type="ECO:0000256" key="5">
    <source>
        <dbReference type="ARBA" id="ARBA00022691"/>
    </source>
</evidence>
<comment type="subcellular location">
    <subcellularLocation>
        <location evidence="1">Nucleus</location>
    </subcellularLocation>
</comment>
<feature type="domain" description="C2H2-type" evidence="16">
    <location>
        <begin position="612"/>
        <end position="635"/>
    </location>
</feature>
<feature type="domain" description="C2H2-type" evidence="16">
    <location>
        <begin position="584"/>
        <end position="611"/>
    </location>
</feature>
<dbReference type="Pfam" id="PF21549">
    <property type="entry name" value="PRDM2_PR"/>
    <property type="match status" value="1"/>
</dbReference>
<dbReference type="FunFam" id="3.30.160.60:FF:002343">
    <property type="entry name" value="Zinc finger protein 33A"/>
    <property type="match status" value="5"/>
</dbReference>
<proteinExistence type="inferred from homology"/>
<feature type="domain" description="C2H2-type" evidence="16">
    <location>
        <begin position="416"/>
        <end position="443"/>
    </location>
</feature>
<keyword evidence="5" id="KW-0949">S-adenosyl-L-methionine</keyword>
<dbReference type="GO" id="GO:0032259">
    <property type="term" value="P:methylation"/>
    <property type="evidence" value="ECO:0007669"/>
    <property type="project" value="UniProtKB-KW"/>
</dbReference>
<dbReference type="AlphaFoldDB" id="A0A979EVD6"/>
<feature type="region of interest" description="Disordered" evidence="15">
    <location>
        <begin position="1"/>
        <end position="46"/>
    </location>
</feature>
<keyword evidence="8 14" id="KW-0863">Zinc-finger</keyword>
<dbReference type="GO" id="GO:0005634">
    <property type="term" value="C:nucleus"/>
    <property type="evidence" value="ECO:0007669"/>
    <property type="project" value="UniProtKB-SubCell"/>
</dbReference>
<feature type="domain" description="C2H2-type" evidence="16">
    <location>
        <begin position="556"/>
        <end position="583"/>
    </location>
</feature>
<keyword evidence="7" id="KW-0677">Repeat</keyword>
<keyword evidence="3" id="KW-0489">Methyltransferase</keyword>
<evidence type="ECO:0000256" key="11">
    <source>
        <dbReference type="ARBA" id="ARBA00023125"/>
    </source>
</evidence>
<keyword evidence="4" id="KW-0808">Transferase</keyword>
<dbReference type="InterPro" id="IPR001214">
    <property type="entry name" value="SET_dom"/>
</dbReference>
<sequence length="635" mass="72824">MSSAGDRPHSLRKSRSQLCEDVKTETSDGVTSVSVEHVPPVDQQNGGVHMKLTPQVCVKKEEMLELNICDSGNDLNNIPEVSSIKEDEADDKDFLYCELCKSYFFNKCEVHGPALFITDTPVPMGVADRARQTLPPGLEIRKSGISSAGLGVFNKGETIPVGAHFGPYQGELVDGEEAINSDYSWVIYKSGQCQEYIDAKREIYANWMRYVNCARNYEEQNLVAFQYQGGILYRCCRPINLGEELLVLYEEDYNKNCGPTFDYHLQNTFSSRDVNNAPLQVFSCSLCPRSYKSEMNLNKHIRRCHYEEIVTVQKSGEIKYEIQTHRIGEKPYHCTQCGKSFTYQSNLQVHQRIHTGEKPYLCLQCGKTFTQKGNLQIHQLIHTGEKPYHCSQCGKSFTHQKTLQQHQRIHTGEKPYHCSHCGKHFTQKRNLQIHQLSHTGEKPYQCSQCGKSFTLQRHLQIHQRSHTGEKPYHCSQCGKSFSQQSNLLVHRRIHTRETLYHCSQCERSFTNQSTLQLHQRSHTGEKPYLCSQCGKSFSHQSNLHVHQRIHTGEKPYHCPQCGKGFSQQSNLHVHQRIHTGEKPYHCSQCGKHFTQKGNLQLHQCIHTGEKPHHCSQCGKSFTYSLRFKTHKCTKT</sequence>
<evidence type="ECO:0000256" key="2">
    <source>
        <dbReference type="ARBA" id="ARBA00006991"/>
    </source>
</evidence>
<evidence type="ECO:0000256" key="4">
    <source>
        <dbReference type="ARBA" id="ARBA00022679"/>
    </source>
</evidence>
<dbReference type="PROSITE" id="PS50280">
    <property type="entry name" value="SET"/>
    <property type="match status" value="1"/>
</dbReference>
<name>A0A979EVD6_ICTPU</name>
<feature type="domain" description="C2H2-type" evidence="16">
    <location>
        <begin position="472"/>
        <end position="499"/>
    </location>
</feature>
<dbReference type="InterPro" id="IPR036236">
    <property type="entry name" value="Znf_C2H2_sf"/>
</dbReference>
<gene>
    <name evidence="19" type="primary">LOC108266897</name>
</gene>
<feature type="domain" description="C2H2-type" evidence="16">
    <location>
        <begin position="360"/>
        <end position="387"/>
    </location>
</feature>
<dbReference type="GO" id="GO:0043565">
    <property type="term" value="F:sequence-specific DNA binding"/>
    <property type="evidence" value="ECO:0007669"/>
    <property type="project" value="UniProtKB-ARBA"/>
</dbReference>
<accession>A0A979EVD6</accession>
<feature type="domain" description="C2H2-type" evidence="16">
    <location>
        <begin position="388"/>
        <end position="415"/>
    </location>
</feature>
<dbReference type="GO" id="GO:0005694">
    <property type="term" value="C:chromosome"/>
    <property type="evidence" value="ECO:0007669"/>
    <property type="project" value="UniProtKB-ARBA"/>
</dbReference>
<dbReference type="InterPro" id="IPR050331">
    <property type="entry name" value="Zinc_finger"/>
</dbReference>
<reference evidence="18" key="1">
    <citation type="journal article" date="2016" name="Nat. Commun.">
        <title>The channel catfish genome sequence provides insights into the evolution of scale formation in teleosts.</title>
        <authorList>
            <person name="Liu Z."/>
            <person name="Liu S."/>
            <person name="Yao J."/>
            <person name="Bao L."/>
            <person name="Zhang J."/>
            <person name="Li Y."/>
            <person name="Jiang C."/>
            <person name="Sun L."/>
            <person name="Wang R."/>
            <person name="Zhang Y."/>
            <person name="Zhou T."/>
            <person name="Zeng Q."/>
            <person name="Fu Q."/>
            <person name="Gao S."/>
            <person name="Li N."/>
            <person name="Koren S."/>
            <person name="Jiang Y."/>
            <person name="Zimin A."/>
            <person name="Xu P."/>
            <person name="Phillippy A.M."/>
            <person name="Geng X."/>
            <person name="Song L."/>
            <person name="Sun F."/>
            <person name="Li C."/>
            <person name="Wang X."/>
            <person name="Chen A."/>
            <person name="Jin Y."/>
            <person name="Yuan Z."/>
            <person name="Yang Y."/>
            <person name="Tan S."/>
            <person name="Peatman E."/>
            <person name="Lu J."/>
            <person name="Qin Z."/>
            <person name="Dunham R."/>
            <person name="Li Z."/>
            <person name="Sonstegard T."/>
            <person name="Feng J."/>
            <person name="Danzmann R.G."/>
            <person name="Schroeder S."/>
            <person name="Scheffler B."/>
            <person name="Duke M.V."/>
            <person name="Ballard L."/>
            <person name="Kucuktas H."/>
            <person name="Kaltenboeck L."/>
            <person name="Liu H."/>
            <person name="Armbruster J."/>
            <person name="Xie Y."/>
            <person name="Kirby M.L."/>
            <person name="Tian Y."/>
            <person name="Flanagan M.E."/>
            <person name="Mu W."/>
            <person name="Waldbieser G.C."/>
        </authorList>
    </citation>
    <scope>NUCLEOTIDE SEQUENCE [LARGE SCALE GENOMIC DNA]</scope>
    <source>
        <strain evidence="18">SDA103</strain>
    </source>
</reference>